<dbReference type="AlphaFoldDB" id="A0A839TIH2"/>
<organism evidence="2 3">
    <name type="scientific">Paenibacillus rhizosphaerae</name>
    <dbReference type="NCBI Taxonomy" id="297318"/>
    <lineage>
        <taxon>Bacteria</taxon>
        <taxon>Bacillati</taxon>
        <taxon>Bacillota</taxon>
        <taxon>Bacilli</taxon>
        <taxon>Bacillales</taxon>
        <taxon>Paenibacillaceae</taxon>
        <taxon>Paenibacillus</taxon>
    </lineage>
</organism>
<sequence length="59" mass="6461">MTTMTQISQALGIAVLGGVFYTLAEHNGYVTAFRDVLWVLLALGMGTLLGLMNLIRLYK</sequence>
<feature type="transmembrane region" description="Helical" evidence="1">
    <location>
        <begin position="36"/>
        <end position="55"/>
    </location>
</feature>
<dbReference type="RefSeq" id="WP_183579595.1">
    <property type="nucleotide sequence ID" value="NZ_JACHXJ010000001.1"/>
</dbReference>
<protein>
    <submittedName>
        <fullName evidence="2">Uncharacterized protein</fullName>
    </submittedName>
</protein>
<dbReference type="EMBL" id="JACHXJ010000001">
    <property type="protein sequence ID" value="MBB3126432.1"/>
    <property type="molecule type" value="Genomic_DNA"/>
</dbReference>
<reference evidence="2 3" key="1">
    <citation type="submission" date="2020-08" db="EMBL/GenBank/DDBJ databases">
        <title>Genomic Encyclopedia of Type Strains, Phase III (KMG-III): the genomes of soil and plant-associated and newly described type strains.</title>
        <authorList>
            <person name="Whitman W."/>
        </authorList>
    </citation>
    <scope>NUCLEOTIDE SEQUENCE [LARGE SCALE GENOMIC DNA]</scope>
    <source>
        <strain evidence="2 3">CECT 5831</strain>
    </source>
</reference>
<comment type="caution">
    <text evidence="2">The sequence shown here is derived from an EMBL/GenBank/DDBJ whole genome shotgun (WGS) entry which is preliminary data.</text>
</comment>
<keyword evidence="1" id="KW-1133">Transmembrane helix</keyword>
<dbReference type="Proteomes" id="UP000517523">
    <property type="component" value="Unassembled WGS sequence"/>
</dbReference>
<evidence type="ECO:0000256" key="1">
    <source>
        <dbReference type="SAM" id="Phobius"/>
    </source>
</evidence>
<keyword evidence="1" id="KW-0812">Transmembrane</keyword>
<proteinExistence type="predicted"/>
<accession>A0A839TIH2</accession>
<keyword evidence="1" id="KW-0472">Membrane</keyword>
<gene>
    <name evidence="2" type="ORF">FHS19_001086</name>
</gene>
<evidence type="ECO:0000313" key="3">
    <source>
        <dbReference type="Proteomes" id="UP000517523"/>
    </source>
</evidence>
<name>A0A839TIH2_9BACL</name>
<feature type="transmembrane region" description="Helical" evidence="1">
    <location>
        <begin position="7"/>
        <end position="24"/>
    </location>
</feature>
<evidence type="ECO:0000313" key="2">
    <source>
        <dbReference type="EMBL" id="MBB3126432.1"/>
    </source>
</evidence>